<evidence type="ECO:0000256" key="1">
    <source>
        <dbReference type="SAM" id="Phobius"/>
    </source>
</evidence>
<dbReference type="Gene3D" id="3.30.310.160">
    <property type="entry name" value="YycH protein, domain 2"/>
    <property type="match status" value="1"/>
</dbReference>
<dbReference type="RefSeq" id="WP_017175612.1">
    <property type="nucleotide sequence ID" value="NZ_CP014107.1"/>
</dbReference>
<proteinExistence type="predicted"/>
<evidence type="ECO:0000313" key="5">
    <source>
        <dbReference type="Proteomes" id="UP000665944"/>
    </source>
</evidence>
<evidence type="ECO:0000313" key="4">
    <source>
        <dbReference type="EMBL" id="MCM5672644.1"/>
    </source>
</evidence>
<accession>A0A3S7GZ71</accession>
<keyword evidence="5" id="KW-1185">Reference proteome</keyword>
<sequence length="443" mass="50751">MNSKEHIKSVILFLLVMMSIVLTYMIWNFTPDLNNLDSADSKKNNTKTIGKPLAAKMDTVISPYQVVSVKGDEVKGLTPSRPQLAQVIDPLKDHEVSKVELMQKGYNLQTPILDHDFVVLDFTYDMPLTTYLGQVLNNSAKIPKHFSFNRILIDKNPKGDLELYALSKHHQQVMKVTIDAKVTPFTKTIHHLEKDMETYSEVITNKTTIDKSTHIFAPKHPKDLRSYRMVYDTISVETMNSILFDDSVIIRSGKSGSTTYNNNTGVANYNDDSKKYHYKNLSEDESGSKDMDTSIPSTFEYINNHGGFFNDDFRLFNTDNMSGELTYQLFLNGHPTFNDQQLNEINVTWGEKGIYDYKRALLRSSVPLEGATTSLDSLETVRASLANNHNIDFEKISNMIVGYKEDDQPDKDDIEVQRNSEFIPTWYVEYDGEWYVYQDGRLE</sequence>
<organism evidence="3">
    <name type="scientific">Staphylococcus hominis</name>
    <dbReference type="NCBI Taxonomy" id="1290"/>
    <lineage>
        <taxon>Bacteria</taxon>
        <taxon>Bacillati</taxon>
        <taxon>Bacillota</taxon>
        <taxon>Bacilli</taxon>
        <taxon>Bacillales</taxon>
        <taxon>Staphylococcaceae</taxon>
        <taxon>Staphylococcus</taxon>
    </lineage>
</organism>
<protein>
    <submittedName>
        <fullName evidence="4">Two-component system activity regulator YycH</fullName>
    </submittedName>
</protein>
<dbReference type="AlphaFoldDB" id="A0A3S7GZ71"/>
<evidence type="ECO:0000259" key="2">
    <source>
        <dbReference type="Pfam" id="PF07435"/>
    </source>
</evidence>
<keyword evidence="1" id="KW-0812">Transmembrane</keyword>
<dbReference type="CDD" id="cd15787">
    <property type="entry name" value="YycH_N"/>
    <property type="match status" value="1"/>
</dbReference>
<dbReference type="Pfam" id="PF07435">
    <property type="entry name" value="YycH"/>
    <property type="match status" value="1"/>
</dbReference>
<dbReference type="EMBL" id="CP014567">
    <property type="protein sequence ID" value="AVI06173.1"/>
    <property type="molecule type" value="Genomic_DNA"/>
</dbReference>
<feature type="transmembrane region" description="Helical" evidence="1">
    <location>
        <begin position="7"/>
        <end position="27"/>
    </location>
</feature>
<dbReference type="InterPro" id="IPR042274">
    <property type="entry name" value="YycH/YycI_2"/>
</dbReference>
<keyword evidence="1" id="KW-0472">Membrane</keyword>
<dbReference type="InterPro" id="IPR009996">
    <property type="entry name" value="YycH"/>
</dbReference>
<reference evidence="3" key="1">
    <citation type="submission" date="2016-02" db="EMBL/GenBank/DDBJ databases">
        <title>Genomic sequence of a clinical Staphylococcus hominis isolate.</title>
        <authorList>
            <person name="McClure J.M."/>
            <person name="Zhang K."/>
        </authorList>
    </citation>
    <scope>NUCLEOTIDE SEQUENCE</scope>
    <source>
        <strain evidence="3">C34847</strain>
    </source>
</reference>
<keyword evidence="1" id="KW-1133">Transmembrane helix</keyword>
<reference evidence="4 5" key="2">
    <citation type="submission" date="2022-06" db="EMBL/GenBank/DDBJ databases">
        <title>Staphylococcus hominis ShoR14 genome sequence.</title>
        <authorList>
            <person name="Yeo C.C."/>
            <person name="Chew C.H."/>
            <person name="Che Hamzah A.M."/>
            <person name="Al-Trad E.I."/>
        </authorList>
    </citation>
    <scope>NUCLEOTIDE SEQUENCE [LARGE SCALE GENOMIC DNA]</scope>
    <source>
        <strain evidence="4 5">ShoR14</strain>
    </source>
</reference>
<evidence type="ECO:0000313" key="3">
    <source>
        <dbReference type="EMBL" id="AVI06173.1"/>
    </source>
</evidence>
<dbReference type="EMBL" id="JAGHKT020000009">
    <property type="protein sequence ID" value="MCM5672644.1"/>
    <property type="molecule type" value="Genomic_DNA"/>
</dbReference>
<name>A0A3S7GZ71_STAHO</name>
<dbReference type="Proteomes" id="UP000665944">
    <property type="component" value="Unassembled WGS sequence"/>
</dbReference>
<feature type="domain" description="Regulatory protein YycH" evidence="2">
    <location>
        <begin position="5"/>
        <end position="440"/>
    </location>
</feature>
<gene>
    <name evidence="4" type="primary">yycH</name>
    <name evidence="3" type="ORF">AZE34_05175</name>
    <name evidence="4" type="ORF">J7T32_007680</name>
</gene>